<comment type="caution">
    <text evidence="3">The sequence shown here is derived from an EMBL/GenBank/DDBJ whole genome shotgun (WGS) entry which is preliminary data.</text>
</comment>
<evidence type="ECO:0000313" key="4">
    <source>
        <dbReference type="Proteomes" id="UP000298390"/>
    </source>
</evidence>
<dbReference type="PANTHER" id="PTHR43316">
    <property type="entry name" value="HYDROLASE, HALOACID DELAHOGENASE-RELATED"/>
    <property type="match status" value="1"/>
</dbReference>
<dbReference type="Gene3D" id="3.40.50.1000">
    <property type="entry name" value="HAD superfamily/HAD-like"/>
    <property type="match status" value="1"/>
</dbReference>
<evidence type="ECO:0000256" key="2">
    <source>
        <dbReference type="ARBA" id="ARBA00022801"/>
    </source>
</evidence>
<evidence type="ECO:0000313" key="3">
    <source>
        <dbReference type="EMBL" id="TFY63881.1"/>
    </source>
</evidence>
<dbReference type="GO" id="GO:0019120">
    <property type="term" value="F:hydrolase activity, acting on acid halide bonds, in C-halide compounds"/>
    <property type="evidence" value="ECO:0007669"/>
    <property type="project" value="InterPro"/>
</dbReference>
<sequence length="246" mass="26580">MAHRPGIHVLAFDIYGTILNTNSIISGIKTHAGLDDEKATQLSQLWRRFQLEYTWRLNSMGLYEPFDGVTRASLNHAAAEMDIKLADSEIAALMSDYSHLLPFEDAVPALKELSQNPNIKVVIFSNGTEEMVSTALHASLPEALLPLPLHLADSVRMYKPATAIYDGLRKAFSKASGAQGDSPDVWLVSGNPFDVTGARAAGLGAIWVDRAGGGWKDQIPMPEAGVGPLQIVKSLGEIAAFVKKQS</sequence>
<dbReference type="Gene3D" id="1.10.150.240">
    <property type="entry name" value="Putative phosphatase, domain 2"/>
    <property type="match status" value="1"/>
</dbReference>
<dbReference type="EMBL" id="SEKV01000116">
    <property type="protein sequence ID" value="TFY63881.1"/>
    <property type="molecule type" value="Genomic_DNA"/>
</dbReference>
<evidence type="ECO:0000256" key="1">
    <source>
        <dbReference type="ARBA" id="ARBA00008106"/>
    </source>
</evidence>
<dbReference type="InterPro" id="IPR006328">
    <property type="entry name" value="2-HAD"/>
</dbReference>
<accession>A0A4Y9YQR2</accession>
<proteinExistence type="inferred from homology"/>
<dbReference type="SFLD" id="SFLDS00003">
    <property type="entry name" value="Haloacid_Dehalogenase"/>
    <property type="match status" value="1"/>
</dbReference>
<dbReference type="SFLD" id="SFLDG01129">
    <property type="entry name" value="C1.5:_HAD__Beta-PGM__Phosphata"/>
    <property type="match status" value="1"/>
</dbReference>
<dbReference type="PANTHER" id="PTHR43316:SF3">
    <property type="entry name" value="HALOACID DEHALOGENASE, TYPE II (AFU_ORTHOLOGUE AFUA_2G07750)-RELATED"/>
    <property type="match status" value="1"/>
</dbReference>
<gene>
    <name evidence="3" type="ORF">EVJ58_g2989</name>
</gene>
<dbReference type="GO" id="GO:0016791">
    <property type="term" value="F:phosphatase activity"/>
    <property type="evidence" value="ECO:0007669"/>
    <property type="project" value="UniProtKB-ARBA"/>
</dbReference>
<dbReference type="SUPFAM" id="SSF56784">
    <property type="entry name" value="HAD-like"/>
    <property type="match status" value="1"/>
</dbReference>
<comment type="similarity">
    <text evidence="1">Belongs to the HAD-like hydrolase superfamily. S-2-haloalkanoic acid dehalogenase family.</text>
</comment>
<protein>
    <recommendedName>
        <fullName evidence="5">2-haloacid dehalogenase</fullName>
    </recommendedName>
</protein>
<dbReference type="STRING" id="34475.A0A4Y9YQR2"/>
<name>A0A4Y9YQR2_9APHY</name>
<dbReference type="AlphaFoldDB" id="A0A4Y9YQR2"/>
<dbReference type="NCBIfam" id="TIGR01428">
    <property type="entry name" value="HAD_type_II"/>
    <property type="match status" value="1"/>
</dbReference>
<dbReference type="InterPro" id="IPR023214">
    <property type="entry name" value="HAD_sf"/>
</dbReference>
<reference evidence="3 4" key="1">
    <citation type="submission" date="2019-01" db="EMBL/GenBank/DDBJ databases">
        <title>Genome sequencing of the rare red list fungi Fomitopsis rosea.</title>
        <authorList>
            <person name="Buettner E."/>
            <person name="Kellner H."/>
        </authorList>
    </citation>
    <scope>NUCLEOTIDE SEQUENCE [LARGE SCALE GENOMIC DNA]</scope>
    <source>
        <strain evidence="3 4">DSM 105464</strain>
    </source>
</reference>
<dbReference type="InterPro" id="IPR036412">
    <property type="entry name" value="HAD-like_sf"/>
</dbReference>
<dbReference type="PRINTS" id="PR00413">
    <property type="entry name" value="HADHALOGNASE"/>
</dbReference>
<dbReference type="Proteomes" id="UP000298390">
    <property type="component" value="Unassembled WGS sequence"/>
</dbReference>
<keyword evidence="2" id="KW-0378">Hydrolase</keyword>
<dbReference type="InterPro" id="IPR006439">
    <property type="entry name" value="HAD-SF_hydro_IA"/>
</dbReference>
<evidence type="ECO:0008006" key="5">
    <source>
        <dbReference type="Google" id="ProtNLM"/>
    </source>
</evidence>
<dbReference type="InterPro" id="IPR023198">
    <property type="entry name" value="PGP-like_dom2"/>
</dbReference>
<organism evidence="3 4">
    <name type="scientific">Rhodofomes roseus</name>
    <dbReference type="NCBI Taxonomy" id="34475"/>
    <lineage>
        <taxon>Eukaryota</taxon>
        <taxon>Fungi</taxon>
        <taxon>Dikarya</taxon>
        <taxon>Basidiomycota</taxon>
        <taxon>Agaricomycotina</taxon>
        <taxon>Agaricomycetes</taxon>
        <taxon>Polyporales</taxon>
        <taxon>Rhodofomes</taxon>
    </lineage>
</organism>
<dbReference type="InterPro" id="IPR051540">
    <property type="entry name" value="S-2-haloacid_dehalogenase"/>
</dbReference>
<dbReference type="Pfam" id="PF00702">
    <property type="entry name" value="Hydrolase"/>
    <property type="match status" value="1"/>
</dbReference>